<evidence type="ECO:0000256" key="4">
    <source>
        <dbReference type="ARBA" id="ARBA00022776"/>
    </source>
</evidence>
<evidence type="ECO:0000256" key="8">
    <source>
        <dbReference type="SAM" id="MobiDB-lite"/>
    </source>
</evidence>
<dbReference type="GO" id="GO:0005634">
    <property type="term" value="C:nucleus"/>
    <property type="evidence" value="ECO:0007669"/>
    <property type="project" value="UniProtKB-SubCell"/>
</dbReference>
<comment type="subcellular location">
    <subcellularLocation>
        <location evidence="1">Nucleus</location>
    </subcellularLocation>
</comment>
<dbReference type="EMBL" id="BRXU01000013">
    <property type="protein sequence ID" value="GLC55494.1"/>
    <property type="molecule type" value="Genomic_DNA"/>
</dbReference>
<feature type="region of interest" description="Disordered" evidence="8">
    <location>
        <begin position="471"/>
        <end position="501"/>
    </location>
</feature>
<keyword evidence="5" id="KW-0159">Chromosome partition</keyword>
<dbReference type="InterPro" id="IPR011990">
    <property type="entry name" value="TPR-like_helical_dom_sf"/>
</dbReference>
<reference evidence="9 10" key="1">
    <citation type="journal article" date="2023" name="Commun. Biol.">
        <title>Reorganization of the ancestral sex-determining regions during the evolution of trioecy in Pleodorina starrii.</title>
        <authorList>
            <person name="Takahashi K."/>
            <person name="Suzuki S."/>
            <person name="Kawai-Toyooka H."/>
            <person name="Yamamoto K."/>
            <person name="Hamaji T."/>
            <person name="Ootsuki R."/>
            <person name="Yamaguchi H."/>
            <person name="Kawachi M."/>
            <person name="Higashiyama T."/>
            <person name="Nozaki H."/>
        </authorList>
    </citation>
    <scope>NUCLEOTIDE SEQUENCE [LARGE SCALE GENOMIC DNA]</scope>
    <source>
        <strain evidence="9 10">NIES-4479</strain>
    </source>
</reference>
<feature type="compositionally biased region" description="Low complexity" evidence="8">
    <location>
        <begin position="471"/>
        <end position="498"/>
    </location>
</feature>
<evidence type="ECO:0000313" key="10">
    <source>
        <dbReference type="Proteomes" id="UP001165080"/>
    </source>
</evidence>
<name>A0A9W6BNT9_9CHLO</name>
<dbReference type="SUPFAM" id="SSF48452">
    <property type="entry name" value="TPR-like"/>
    <property type="match status" value="1"/>
</dbReference>
<keyword evidence="4" id="KW-0498">Mitosis</keyword>
<keyword evidence="3" id="KW-0132">Cell division</keyword>
<dbReference type="AlphaFoldDB" id="A0A9W6BNT9"/>
<organism evidence="9 10">
    <name type="scientific">Pleodorina starrii</name>
    <dbReference type="NCBI Taxonomy" id="330485"/>
    <lineage>
        <taxon>Eukaryota</taxon>
        <taxon>Viridiplantae</taxon>
        <taxon>Chlorophyta</taxon>
        <taxon>core chlorophytes</taxon>
        <taxon>Chlorophyceae</taxon>
        <taxon>CS clade</taxon>
        <taxon>Chlamydomonadales</taxon>
        <taxon>Volvocaceae</taxon>
        <taxon>Pleodorina</taxon>
    </lineage>
</organism>
<keyword evidence="7" id="KW-0131">Cell cycle</keyword>
<accession>A0A9W6BNT9</accession>
<evidence type="ECO:0000256" key="6">
    <source>
        <dbReference type="ARBA" id="ARBA00023242"/>
    </source>
</evidence>
<evidence type="ECO:0000256" key="1">
    <source>
        <dbReference type="ARBA" id="ARBA00004123"/>
    </source>
</evidence>
<evidence type="ECO:0000256" key="5">
    <source>
        <dbReference type="ARBA" id="ARBA00022829"/>
    </source>
</evidence>
<evidence type="ECO:0000256" key="2">
    <source>
        <dbReference type="ARBA" id="ARBA00008585"/>
    </source>
</evidence>
<feature type="region of interest" description="Disordered" evidence="8">
    <location>
        <begin position="260"/>
        <end position="281"/>
    </location>
</feature>
<gene>
    <name evidence="9" type="primary">PLEST007170</name>
    <name evidence="9" type="ORF">PLESTB_000993300</name>
</gene>
<dbReference type="GO" id="GO:0051301">
    <property type="term" value="P:cell division"/>
    <property type="evidence" value="ECO:0007669"/>
    <property type="project" value="UniProtKB-KW"/>
</dbReference>
<evidence type="ECO:0008006" key="11">
    <source>
        <dbReference type="Google" id="ProtNLM"/>
    </source>
</evidence>
<dbReference type="GO" id="GO:0007064">
    <property type="term" value="P:mitotic sister chromatid cohesion"/>
    <property type="evidence" value="ECO:0007669"/>
    <property type="project" value="InterPro"/>
</dbReference>
<dbReference type="GO" id="GO:0007059">
    <property type="term" value="P:chromosome segregation"/>
    <property type="evidence" value="ECO:0007669"/>
    <property type="project" value="UniProtKB-KW"/>
</dbReference>
<keyword evidence="10" id="KW-1185">Reference proteome</keyword>
<feature type="compositionally biased region" description="Pro residues" evidence="8">
    <location>
        <begin position="264"/>
        <end position="280"/>
    </location>
</feature>
<evidence type="ECO:0000313" key="9">
    <source>
        <dbReference type="EMBL" id="GLC55494.1"/>
    </source>
</evidence>
<evidence type="ECO:0000256" key="7">
    <source>
        <dbReference type="ARBA" id="ARBA00023306"/>
    </source>
</evidence>
<evidence type="ECO:0000256" key="3">
    <source>
        <dbReference type="ARBA" id="ARBA00022618"/>
    </source>
</evidence>
<protein>
    <recommendedName>
        <fullName evidence="11">MAU2 chromatid cohesion factor homolog</fullName>
    </recommendedName>
</protein>
<comment type="caution">
    <text evidence="9">The sequence shown here is derived from an EMBL/GenBank/DDBJ whole genome shotgun (WGS) entry which is preliminary data.</text>
</comment>
<dbReference type="Proteomes" id="UP001165080">
    <property type="component" value="Unassembled WGS sequence"/>
</dbReference>
<dbReference type="Pfam" id="PF10345">
    <property type="entry name" value="Cohesin_load"/>
    <property type="match status" value="1"/>
</dbReference>
<proteinExistence type="inferred from homology"/>
<comment type="similarity">
    <text evidence="2">Belongs to the SCC4/mau-2 family.</text>
</comment>
<keyword evidence="6" id="KW-0539">Nucleus</keyword>
<sequence>MAAKSETHDAIPSALALLAASYERDGCPIQAIHCVQALVNRQLPPDFEAKARLHLGRLLLEHTYNFKEALSHLLRAQILARSLIGNHCLKFEIQDQIATCYQYLGEDAMELQACSAASELARHARSSSEWPTVCGWVCRLSQRAAALHTRCGRADEAAAAAREGLAFAEANGLQQHRLVFLLLLLQLALGRWDHATADNVLASLRSALNEAAAAVAAGGAAAGAAAGLDAYSYPYMLLHVNLLQVLYLLRLGKVTEVVKADPQQQPPPDPDGPDVPPPPVLHRLETTLAQIRAAEQQGGAAAAARLPYALPGLPSLEPLVCLVCATALRISGRPRLVDRYLQRGLACLAALLAAAGVDAGAEEGELPRQSLEGARAALQLQLLLLESRAQVALAKAELRAAREDVLACQQLQERFPGLLQGLLPGVHLLTGQYCVATGETAAAVAHFQVARLNAPSRPAAALASVLEAQAHLSTPQQQQPQQQEEGQQPQQPQQQPQQAMGDVARALAALGPFYVVSEAALGAAGGVAGGGGGGGDVSRLSGCLGNLEDAACLLGSASCLVQQGQLGEANTLLSRALKIAFKRLGHTQLTCAILNQLAPIFLASEPPDTHSATEAAKSAVTLSGTAGDLWAAAQGKQLLSAIARLKGEDHRAEAEAAAAGRRQQRITAAAAEALADSGRHGYAACWGLQAVG</sequence>
<dbReference type="InterPro" id="IPR019440">
    <property type="entry name" value="MAU2"/>
</dbReference>
<dbReference type="PANTHER" id="PTHR21394">
    <property type="entry name" value="MAU2 CHROMATID COHESION FACTOR HOMOLOG"/>
    <property type="match status" value="1"/>
</dbReference>